<keyword evidence="2" id="KW-1133">Transmembrane helix</keyword>
<evidence type="ECO:0000256" key="2">
    <source>
        <dbReference type="SAM" id="Phobius"/>
    </source>
</evidence>
<feature type="region of interest" description="Disordered" evidence="1">
    <location>
        <begin position="1"/>
        <end position="22"/>
    </location>
</feature>
<keyword evidence="2" id="KW-0812">Transmembrane</keyword>
<sequence>MIRAPRRLLPDSSSPPIHRRRLPLPPLFRRRLSPLQASLVQALLCTGPIRGGRGLTPLGLLMDPAADGEGGGYEDASEFADAETGGGEVVRGEGEGERERKELPEELAKGVVCLECETSPEAEAAGAGGTCRVYVVGTAHVSQESCDQVKAVIDYLKPQVPTMNEMIDMWKKKKMNTFGILYSWFLAKVASQLDVLPGAEFRVAFEEAMSYGGKVILGDRPVQLKDMEDVDMLTLVIQEMSKAFPTLMETLLHERDMYMSSKLLKVAKEHSSVVAVVGKGHVSGIKKNWEQPIEIESLLVLPVTKQGASKMKILASIGALGGVVIATGIYIWSRK</sequence>
<keyword evidence="2" id="KW-0472">Membrane</keyword>
<protein>
    <submittedName>
        <fullName evidence="3">Uncharacterized protein</fullName>
    </submittedName>
</protein>
<dbReference type="PANTHER" id="PTHR21530:SF7">
    <property type="entry name" value="TRAB DOMAIN-CONTAINING PROTEIN"/>
    <property type="match status" value="1"/>
</dbReference>
<reference evidence="4" key="2">
    <citation type="journal article" date="2008" name="Nucleic Acids Res.">
        <title>The rice annotation project database (RAP-DB): 2008 update.</title>
        <authorList>
            <consortium name="The rice annotation project (RAP)"/>
        </authorList>
    </citation>
    <scope>GENOME REANNOTATION</scope>
    <source>
        <strain evidence="4">cv. Nipponbare</strain>
    </source>
</reference>
<feature type="transmembrane region" description="Helical" evidence="2">
    <location>
        <begin position="313"/>
        <end position="332"/>
    </location>
</feature>
<proteinExistence type="predicted"/>
<dbReference type="InterPro" id="IPR046345">
    <property type="entry name" value="TraB_PrgY-like"/>
</dbReference>
<dbReference type="PANTHER" id="PTHR21530">
    <property type="entry name" value="PHEROMONE SHUTDOWN PROTEIN"/>
    <property type="match status" value="1"/>
</dbReference>
<dbReference type="EMBL" id="AC113332">
    <property type="protein sequence ID" value="AAT93860.1"/>
    <property type="molecule type" value="Genomic_DNA"/>
</dbReference>
<dbReference type="InterPro" id="IPR002816">
    <property type="entry name" value="TraB/PrgY/GumN_fam"/>
</dbReference>
<evidence type="ECO:0000256" key="1">
    <source>
        <dbReference type="SAM" id="MobiDB-lite"/>
    </source>
</evidence>
<dbReference type="Pfam" id="PF01963">
    <property type="entry name" value="TraB_PrgY_gumN"/>
    <property type="match status" value="1"/>
</dbReference>
<dbReference type="Proteomes" id="UP000000763">
    <property type="component" value="Chromosome 5"/>
</dbReference>
<dbReference type="AlphaFoldDB" id="Q6AUW8"/>
<gene>
    <name evidence="3" type="ORF">OJ1057_B02.8</name>
</gene>
<accession>Q6AUW8</accession>
<dbReference type="CDD" id="cd14726">
    <property type="entry name" value="TraB_PrgY-like"/>
    <property type="match status" value="1"/>
</dbReference>
<evidence type="ECO:0000313" key="4">
    <source>
        <dbReference type="Proteomes" id="UP000000763"/>
    </source>
</evidence>
<feature type="compositionally biased region" description="Basic and acidic residues" evidence="1">
    <location>
        <begin position="90"/>
        <end position="102"/>
    </location>
</feature>
<feature type="region of interest" description="Disordered" evidence="1">
    <location>
        <begin position="69"/>
        <end position="102"/>
    </location>
</feature>
<evidence type="ECO:0000313" key="3">
    <source>
        <dbReference type="EMBL" id="AAT93860.1"/>
    </source>
</evidence>
<organism evidence="3 4">
    <name type="scientific">Oryza sativa subsp. japonica</name>
    <name type="common">Rice</name>
    <dbReference type="NCBI Taxonomy" id="39947"/>
    <lineage>
        <taxon>Eukaryota</taxon>
        <taxon>Viridiplantae</taxon>
        <taxon>Streptophyta</taxon>
        <taxon>Embryophyta</taxon>
        <taxon>Tracheophyta</taxon>
        <taxon>Spermatophyta</taxon>
        <taxon>Magnoliopsida</taxon>
        <taxon>Liliopsida</taxon>
        <taxon>Poales</taxon>
        <taxon>Poaceae</taxon>
        <taxon>BOP clade</taxon>
        <taxon>Oryzoideae</taxon>
        <taxon>Oryzeae</taxon>
        <taxon>Oryzinae</taxon>
        <taxon>Oryza</taxon>
        <taxon>Oryza sativa</taxon>
    </lineage>
</organism>
<name>Q6AUW8_ORYSJ</name>
<reference evidence="4" key="1">
    <citation type="journal article" date="2005" name="Nature">
        <title>The map-based sequence of the rice genome.</title>
        <authorList>
            <consortium name="International rice genome sequencing project (IRGSP)"/>
            <person name="Matsumoto T."/>
            <person name="Wu J."/>
            <person name="Kanamori H."/>
            <person name="Katayose Y."/>
            <person name="Fujisawa M."/>
            <person name="Namiki N."/>
            <person name="Mizuno H."/>
            <person name="Yamamoto K."/>
            <person name="Antonio B.A."/>
            <person name="Baba T."/>
            <person name="Sakata K."/>
            <person name="Nagamura Y."/>
            <person name="Aoki H."/>
            <person name="Arikawa K."/>
            <person name="Arita K."/>
            <person name="Bito T."/>
            <person name="Chiden Y."/>
            <person name="Fujitsuka N."/>
            <person name="Fukunaka R."/>
            <person name="Hamada M."/>
            <person name="Harada C."/>
            <person name="Hayashi A."/>
            <person name="Hijishita S."/>
            <person name="Honda M."/>
            <person name="Hosokawa S."/>
            <person name="Ichikawa Y."/>
            <person name="Idonuma A."/>
            <person name="Iijima M."/>
            <person name="Ikeda M."/>
            <person name="Ikeno M."/>
            <person name="Ito K."/>
            <person name="Ito S."/>
            <person name="Ito T."/>
            <person name="Ito Y."/>
            <person name="Ito Y."/>
            <person name="Iwabuchi A."/>
            <person name="Kamiya K."/>
            <person name="Karasawa W."/>
            <person name="Kurita K."/>
            <person name="Katagiri S."/>
            <person name="Kikuta A."/>
            <person name="Kobayashi H."/>
            <person name="Kobayashi N."/>
            <person name="Machita K."/>
            <person name="Maehara T."/>
            <person name="Masukawa M."/>
            <person name="Mizubayashi T."/>
            <person name="Mukai Y."/>
            <person name="Nagasaki H."/>
            <person name="Nagata Y."/>
            <person name="Naito S."/>
            <person name="Nakashima M."/>
            <person name="Nakama Y."/>
            <person name="Nakamichi Y."/>
            <person name="Nakamura M."/>
            <person name="Meguro A."/>
            <person name="Negishi M."/>
            <person name="Ohta I."/>
            <person name="Ohta T."/>
            <person name="Okamoto M."/>
            <person name="Ono N."/>
            <person name="Saji S."/>
            <person name="Sakaguchi M."/>
            <person name="Sakai K."/>
            <person name="Shibata M."/>
            <person name="Shimokawa T."/>
            <person name="Song J."/>
            <person name="Takazaki Y."/>
            <person name="Terasawa K."/>
            <person name="Tsugane M."/>
            <person name="Tsuji K."/>
            <person name="Ueda S."/>
            <person name="Waki K."/>
            <person name="Yamagata H."/>
            <person name="Yamamoto M."/>
            <person name="Yamamoto S."/>
            <person name="Yamane H."/>
            <person name="Yoshiki S."/>
            <person name="Yoshihara R."/>
            <person name="Yukawa K."/>
            <person name="Zhong H."/>
            <person name="Yano M."/>
            <person name="Yuan Q."/>
            <person name="Ouyang S."/>
            <person name="Liu J."/>
            <person name="Jones K.M."/>
            <person name="Gansberger K."/>
            <person name="Moffat K."/>
            <person name="Hill J."/>
            <person name="Bera J."/>
            <person name="Fadrosh D."/>
            <person name="Jin S."/>
            <person name="Johri S."/>
            <person name="Kim M."/>
            <person name="Overton L."/>
            <person name="Reardon M."/>
            <person name="Tsitrin T."/>
            <person name="Vuong H."/>
            <person name="Weaver B."/>
            <person name="Ciecko A."/>
            <person name="Tallon L."/>
            <person name="Jackson J."/>
            <person name="Pai G."/>
            <person name="Aken S.V."/>
            <person name="Utterback T."/>
            <person name="Reidmuller S."/>
            <person name="Feldblyum T."/>
            <person name="Hsiao J."/>
            <person name="Zismann V."/>
            <person name="Iobst S."/>
            <person name="de Vazeille A.R."/>
            <person name="Buell C.R."/>
            <person name="Ying K."/>
            <person name="Li Y."/>
            <person name="Lu T."/>
            <person name="Huang Y."/>
            <person name="Zhao Q."/>
            <person name="Feng Q."/>
            <person name="Zhang L."/>
            <person name="Zhu J."/>
            <person name="Weng Q."/>
            <person name="Mu J."/>
            <person name="Lu Y."/>
            <person name="Fan D."/>
            <person name="Liu Y."/>
            <person name="Guan J."/>
            <person name="Zhang Y."/>
            <person name="Yu S."/>
            <person name="Liu X."/>
            <person name="Zhang Y."/>
            <person name="Hong G."/>
            <person name="Han B."/>
            <person name="Choisne N."/>
            <person name="Demange N."/>
            <person name="Orjeda G."/>
            <person name="Samain S."/>
            <person name="Cattolico L."/>
            <person name="Pelletier E."/>
            <person name="Couloux A."/>
            <person name="Segurens B."/>
            <person name="Wincker P."/>
            <person name="D'Hont A."/>
            <person name="Scarpelli C."/>
            <person name="Weissenbach J."/>
            <person name="Salanoubat M."/>
            <person name="Quetier F."/>
            <person name="Yu Y."/>
            <person name="Kim H.R."/>
            <person name="Rambo T."/>
            <person name="Currie J."/>
            <person name="Collura K."/>
            <person name="Luo M."/>
            <person name="Yang T."/>
            <person name="Ammiraju J.S.S."/>
            <person name="Engler F."/>
            <person name="Soderlund C."/>
            <person name="Wing R.A."/>
            <person name="Palmer L.E."/>
            <person name="de la Bastide M."/>
            <person name="Spiegel L."/>
            <person name="Nascimento L."/>
            <person name="Zutavern T."/>
            <person name="O'Shaughnessy A."/>
            <person name="Dike S."/>
            <person name="Dedhia N."/>
            <person name="Preston R."/>
            <person name="Balija V."/>
            <person name="McCombie W.R."/>
            <person name="Chow T."/>
            <person name="Chen H."/>
            <person name="Chung M."/>
            <person name="Chen C."/>
            <person name="Shaw J."/>
            <person name="Wu H."/>
            <person name="Hsiao K."/>
            <person name="Chao Y."/>
            <person name="Chu M."/>
            <person name="Cheng C."/>
            <person name="Hour A."/>
            <person name="Lee P."/>
            <person name="Lin S."/>
            <person name="Lin Y."/>
            <person name="Liou J."/>
            <person name="Liu S."/>
            <person name="Hsing Y."/>
            <person name="Raghuvanshi S."/>
            <person name="Mohanty A."/>
            <person name="Bharti A.K."/>
            <person name="Gaur A."/>
            <person name="Gupta V."/>
            <person name="Kumar D."/>
            <person name="Ravi V."/>
            <person name="Vij S."/>
            <person name="Kapur A."/>
            <person name="Khurana P."/>
            <person name="Khurana P."/>
            <person name="Khurana J.P."/>
            <person name="Tyagi A.K."/>
            <person name="Gaikwad K."/>
            <person name="Singh A."/>
            <person name="Dalal V."/>
            <person name="Srivastava S."/>
            <person name="Dixit A."/>
            <person name="Pal A.K."/>
            <person name="Ghazi I.A."/>
            <person name="Yadav M."/>
            <person name="Pandit A."/>
            <person name="Bhargava A."/>
            <person name="Sureshbabu K."/>
            <person name="Batra K."/>
            <person name="Sharma T.R."/>
            <person name="Mohapatra T."/>
            <person name="Singh N.K."/>
            <person name="Messing J."/>
            <person name="Nelson A.B."/>
            <person name="Fuks G."/>
            <person name="Kavchok S."/>
            <person name="Keizer G."/>
            <person name="Linton E."/>
            <person name="Llaca V."/>
            <person name="Song R."/>
            <person name="Tanyolac B."/>
            <person name="Young S."/>
            <person name="Ho-Il K."/>
            <person name="Hahn J.H."/>
            <person name="Sangsakoo G."/>
            <person name="Vanavichit A."/>
            <person name="de Mattos Luiz.A.T."/>
            <person name="Zimmer P.D."/>
            <person name="Malone G."/>
            <person name="Dellagostin O."/>
            <person name="de Oliveira A.C."/>
            <person name="Bevan M."/>
            <person name="Bancroft I."/>
            <person name="Minx P."/>
            <person name="Cordum H."/>
            <person name="Wilson R."/>
            <person name="Cheng Z."/>
            <person name="Jin W."/>
            <person name="Jiang J."/>
            <person name="Leong S.A."/>
            <person name="Iwama H."/>
            <person name="Gojobori T."/>
            <person name="Itoh T."/>
            <person name="Niimura Y."/>
            <person name="Fujii Y."/>
            <person name="Habara T."/>
            <person name="Sakai H."/>
            <person name="Sato Y."/>
            <person name="Wilson G."/>
            <person name="Kumar K."/>
            <person name="McCouch S."/>
            <person name="Juretic N."/>
            <person name="Hoen D."/>
            <person name="Wright S."/>
            <person name="Bruskiewich R."/>
            <person name="Bureau T."/>
            <person name="Miyao A."/>
            <person name="Hirochika H."/>
            <person name="Nishikawa T."/>
            <person name="Kadowaki K."/>
            <person name="Sugiura M."/>
            <person name="Burr B."/>
            <person name="Sasaki T."/>
        </authorList>
    </citation>
    <scope>NUCLEOTIDE SEQUENCE [LARGE SCALE GENOMIC DNA]</scope>
    <source>
        <strain evidence="4">cv. Nipponbare</strain>
    </source>
</reference>